<dbReference type="RefSeq" id="WP_145082026.1">
    <property type="nucleotide sequence ID" value="NZ_VLKH01000003.1"/>
</dbReference>
<dbReference type="Proteomes" id="UP000315343">
    <property type="component" value="Unassembled WGS sequence"/>
</dbReference>
<dbReference type="AlphaFoldDB" id="A0A562JFS0"/>
<dbReference type="PANTHER" id="PTHR43479">
    <property type="entry name" value="ACREF/ENVCD OPERON REPRESSOR-RELATED"/>
    <property type="match status" value="1"/>
</dbReference>
<dbReference type="GO" id="GO:0003677">
    <property type="term" value="F:DNA binding"/>
    <property type="evidence" value="ECO:0007669"/>
    <property type="project" value="UniProtKB-UniRule"/>
</dbReference>
<dbReference type="SUPFAM" id="SSF46689">
    <property type="entry name" value="Homeodomain-like"/>
    <property type="match status" value="1"/>
</dbReference>
<evidence type="ECO:0000256" key="2">
    <source>
        <dbReference type="PROSITE-ProRule" id="PRU00335"/>
    </source>
</evidence>
<dbReference type="Gene3D" id="1.10.357.10">
    <property type="entry name" value="Tetracycline Repressor, domain 2"/>
    <property type="match status" value="1"/>
</dbReference>
<dbReference type="PROSITE" id="PS50977">
    <property type="entry name" value="HTH_TETR_2"/>
    <property type="match status" value="1"/>
</dbReference>
<keyword evidence="1 2" id="KW-0238">DNA-binding</keyword>
<dbReference type="OrthoDB" id="9812484at2"/>
<dbReference type="InterPro" id="IPR001647">
    <property type="entry name" value="HTH_TetR"/>
</dbReference>
<gene>
    <name evidence="4" type="ORF">LY60_01551</name>
</gene>
<evidence type="ECO:0000256" key="1">
    <source>
        <dbReference type="ARBA" id="ARBA00023125"/>
    </source>
</evidence>
<evidence type="ECO:0000313" key="5">
    <source>
        <dbReference type="Proteomes" id="UP000315343"/>
    </source>
</evidence>
<protein>
    <submittedName>
        <fullName evidence="4">TetR family transcriptional regulator</fullName>
    </submittedName>
</protein>
<dbReference type="InterPro" id="IPR009057">
    <property type="entry name" value="Homeodomain-like_sf"/>
</dbReference>
<dbReference type="InterPro" id="IPR050624">
    <property type="entry name" value="HTH-type_Tx_Regulator"/>
</dbReference>
<name>A0A562JFS0_9FIRM</name>
<sequence length="197" mass="23262">MPKSYSSQEKEYIVKRLKEEAYNCLNLYGVKKTTVDELVRRVNIPKGTFYLFYDSKELLLFDVVNDLHDEIQKHFIREANLIKGRITAENLTNLLFKVYKMVDDTFLLKVMTNGELELIIRKLPNEIVEKHFRDDYAMMEKFMELIPHVKEKNVQYFSGALRGVFLTMLHKREIGEEVFDGSLKLMINGLVIQLMEE</sequence>
<keyword evidence="5" id="KW-1185">Reference proteome</keyword>
<reference evidence="4 5" key="1">
    <citation type="submission" date="2019-07" db="EMBL/GenBank/DDBJ databases">
        <title>Genomic Encyclopedia of Type Strains, Phase I: the one thousand microbial genomes (KMG-I) project.</title>
        <authorList>
            <person name="Kyrpides N."/>
        </authorList>
    </citation>
    <scope>NUCLEOTIDE SEQUENCE [LARGE SCALE GENOMIC DNA]</scope>
    <source>
        <strain evidence="4 5">DSM 13558</strain>
    </source>
</reference>
<feature type="DNA-binding region" description="H-T-H motif" evidence="2">
    <location>
        <begin position="34"/>
        <end position="53"/>
    </location>
</feature>
<dbReference type="Pfam" id="PF00440">
    <property type="entry name" value="TetR_N"/>
    <property type="match status" value="1"/>
</dbReference>
<organism evidence="4 5">
    <name type="scientific">Sedimentibacter saalensis</name>
    <dbReference type="NCBI Taxonomy" id="130788"/>
    <lineage>
        <taxon>Bacteria</taxon>
        <taxon>Bacillati</taxon>
        <taxon>Bacillota</taxon>
        <taxon>Tissierellia</taxon>
        <taxon>Sedimentibacter</taxon>
    </lineage>
</organism>
<evidence type="ECO:0000313" key="4">
    <source>
        <dbReference type="EMBL" id="TWH81794.1"/>
    </source>
</evidence>
<feature type="domain" description="HTH tetR-type" evidence="3">
    <location>
        <begin position="11"/>
        <end position="71"/>
    </location>
</feature>
<comment type="caution">
    <text evidence="4">The sequence shown here is derived from an EMBL/GenBank/DDBJ whole genome shotgun (WGS) entry which is preliminary data.</text>
</comment>
<proteinExistence type="predicted"/>
<evidence type="ECO:0000259" key="3">
    <source>
        <dbReference type="PROSITE" id="PS50977"/>
    </source>
</evidence>
<accession>A0A562JFS0</accession>
<dbReference type="PANTHER" id="PTHR43479:SF11">
    <property type="entry name" value="ACREF_ENVCD OPERON REPRESSOR-RELATED"/>
    <property type="match status" value="1"/>
</dbReference>
<dbReference type="EMBL" id="VLKH01000003">
    <property type="protein sequence ID" value="TWH81794.1"/>
    <property type="molecule type" value="Genomic_DNA"/>
</dbReference>